<dbReference type="EMBL" id="CP071868">
    <property type="protein sequence ID" value="QTE28589.1"/>
    <property type="molecule type" value="Genomic_DNA"/>
</dbReference>
<dbReference type="Proteomes" id="UP000663937">
    <property type="component" value="Chromosome"/>
</dbReference>
<dbReference type="PANTHER" id="PTHR12862:SF0">
    <property type="entry name" value="N-ACETYL-D-GLUCOSAMINE KINASE"/>
    <property type="match status" value="1"/>
</dbReference>
<dbReference type="AlphaFoldDB" id="A0A8A4ZC50"/>
<dbReference type="Pfam" id="PF01869">
    <property type="entry name" value="BcrAD_BadFG"/>
    <property type="match status" value="1"/>
</dbReference>
<evidence type="ECO:0000259" key="1">
    <source>
        <dbReference type="Pfam" id="PF01869"/>
    </source>
</evidence>
<dbReference type="RefSeq" id="WP_227422827.1">
    <property type="nucleotide sequence ID" value="NZ_CP071868.1"/>
</dbReference>
<name>A0A8A4ZC50_9MICO</name>
<dbReference type="KEGG" id="psic:J4E96_14625"/>
<feature type="domain" description="ATPase BadF/BadG/BcrA/BcrD type" evidence="1">
    <location>
        <begin position="3"/>
        <end position="300"/>
    </location>
</feature>
<dbReference type="InterPro" id="IPR039758">
    <property type="entry name" value="NAGK-like"/>
</dbReference>
<accession>A0A8A4ZC50</accession>
<reference evidence="2" key="1">
    <citation type="submission" date="2021-03" db="EMBL/GenBank/DDBJ databases">
        <title>Pengzhenrongella sicca gen. nov., sp. nov., a new member of suborder Micrococcineae isolated from High-Arctic tundra soil.</title>
        <authorList>
            <person name="Peng F."/>
        </authorList>
    </citation>
    <scope>NUCLEOTIDE SEQUENCE</scope>
    <source>
        <strain evidence="2">LRZ-2</strain>
    </source>
</reference>
<keyword evidence="3" id="KW-1185">Reference proteome</keyword>
<dbReference type="PANTHER" id="PTHR12862">
    <property type="entry name" value="BADF TYPE ATPASE DOMAIN-CONTAINING PROTEIN"/>
    <property type="match status" value="1"/>
</dbReference>
<dbReference type="CDD" id="cd24007">
    <property type="entry name" value="ASKHA_NBD_eukNAGK-like"/>
    <property type="match status" value="1"/>
</dbReference>
<gene>
    <name evidence="2" type="ORF">J4E96_14625</name>
</gene>
<protein>
    <recommendedName>
        <fullName evidence="1">ATPase BadF/BadG/BcrA/BcrD type domain-containing protein</fullName>
    </recommendedName>
</protein>
<proteinExistence type="predicted"/>
<evidence type="ECO:0000313" key="3">
    <source>
        <dbReference type="Proteomes" id="UP000663937"/>
    </source>
</evidence>
<dbReference type="Gene3D" id="3.30.420.40">
    <property type="match status" value="2"/>
</dbReference>
<organism evidence="2 3">
    <name type="scientific">Pengzhenrongella sicca</name>
    <dbReference type="NCBI Taxonomy" id="2819238"/>
    <lineage>
        <taxon>Bacteria</taxon>
        <taxon>Bacillati</taxon>
        <taxon>Actinomycetota</taxon>
        <taxon>Actinomycetes</taxon>
        <taxon>Micrococcales</taxon>
        <taxon>Pengzhenrongella</taxon>
    </lineage>
</organism>
<evidence type="ECO:0000313" key="2">
    <source>
        <dbReference type="EMBL" id="QTE28589.1"/>
    </source>
</evidence>
<dbReference type="SUPFAM" id="SSF53067">
    <property type="entry name" value="Actin-like ATPase domain"/>
    <property type="match status" value="2"/>
</dbReference>
<sequence length="327" mass="34165">MFLGVDGGGTKTALCLIDHDGNLIAQRQAPSVDYFAQGIEIVEKYLTQGIQDVCRDGGITTGKLKYAFFGLPTYGEASGDVATLDAAPRAVLGHERYRCDNDMVCGWAGSLGAVDGINVISGTGSMTYGERAGTGARVGGWGELFGDEGSAYWIAVRGLTAFSQMSDGRLAPGPLLEVLRTHLDLTADLDLVDVVLNRWKGSRSEIAAMSRQIGEAAARGDVSSAQILADAGCELAALVDCTGRRLAFGPDETVPVSYSGGVFSSEVVLAAFTAELGRRNVQHEIRQPLYTPDVGAALYAAKLAGTPLTPDALANLRDGLAAATSKA</sequence>
<dbReference type="InterPro" id="IPR002731">
    <property type="entry name" value="ATPase_BadF"/>
</dbReference>
<dbReference type="InterPro" id="IPR043129">
    <property type="entry name" value="ATPase_NBD"/>
</dbReference>
<dbReference type="GO" id="GO:0045127">
    <property type="term" value="F:N-acetylglucosamine kinase activity"/>
    <property type="evidence" value="ECO:0007669"/>
    <property type="project" value="InterPro"/>
</dbReference>